<evidence type="ECO:0000313" key="3">
    <source>
        <dbReference type="Proteomes" id="UP001597168"/>
    </source>
</evidence>
<dbReference type="Pfam" id="PF09485">
    <property type="entry name" value="CRISPR_Cse2"/>
    <property type="match status" value="1"/>
</dbReference>
<protein>
    <submittedName>
        <fullName evidence="2">Type I-E CRISPR-associated protein Cse2/CasB</fullName>
    </submittedName>
</protein>
<name>A0ABW3QGK5_9PSEU</name>
<dbReference type="InterPro" id="IPR013382">
    <property type="entry name" value="CRISPR-assoc_prot_Cse2"/>
</dbReference>
<dbReference type="Proteomes" id="UP001597168">
    <property type="component" value="Unassembled WGS sequence"/>
</dbReference>
<dbReference type="RefSeq" id="WP_380719321.1">
    <property type="nucleotide sequence ID" value="NZ_JBHTLK010000006.1"/>
</dbReference>
<keyword evidence="3" id="KW-1185">Reference proteome</keyword>
<proteinExistence type="predicted"/>
<dbReference type="NCBIfam" id="TIGR02548">
    <property type="entry name" value="casB_cse2"/>
    <property type="match status" value="1"/>
</dbReference>
<dbReference type="Gene3D" id="1.10.520.40">
    <property type="entry name" value="CRISPR-associated protein Cse2"/>
    <property type="match status" value="1"/>
</dbReference>
<organism evidence="2 3">
    <name type="scientific">Saccharothrix hoggarensis</name>
    <dbReference type="NCBI Taxonomy" id="913853"/>
    <lineage>
        <taxon>Bacteria</taxon>
        <taxon>Bacillati</taxon>
        <taxon>Actinomycetota</taxon>
        <taxon>Actinomycetes</taxon>
        <taxon>Pseudonocardiales</taxon>
        <taxon>Pseudonocardiaceae</taxon>
        <taxon>Saccharothrix</taxon>
    </lineage>
</organism>
<comment type="caution">
    <text evidence="2">The sequence shown here is derived from an EMBL/GenBank/DDBJ whole genome shotgun (WGS) entry which is preliminary data.</text>
</comment>
<reference evidence="3" key="1">
    <citation type="journal article" date="2019" name="Int. J. Syst. Evol. Microbiol.">
        <title>The Global Catalogue of Microorganisms (GCM) 10K type strain sequencing project: providing services to taxonomists for standard genome sequencing and annotation.</title>
        <authorList>
            <consortium name="The Broad Institute Genomics Platform"/>
            <consortium name="The Broad Institute Genome Sequencing Center for Infectious Disease"/>
            <person name="Wu L."/>
            <person name="Ma J."/>
        </authorList>
    </citation>
    <scope>NUCLEOTIDE SEQUENCE [LARGE SCALE GENOMIC DNA]</scope>
    <source>
        <strain evidence="3">CCUG 60214</strain>
    </source>
</reference>
<accession>A0ABW3QGK5</accession>
<dbReference type="EMBL" id="JBHTLK010000006">
    <property type="protein sequence ID" value="MFD1146007.1"/>
    <property type="molecule type" value="Genomic_DNA"/>
</dbReference>
<gene>
    <name evidence="2" type="primary">casB</name>
    <name evidence="2" type="synonym">cse2</name>
    <name evidence="2" type="ORF">ACFQ3T_02585</name>
</gene>
<dbReference type="InterPro" id="IPR038287">
    <property type="entry name" value="Cse2_sf"/>
</dbReference>
<evidence type="ECO:0000256" key="1">
    <source>
        <dbReference type="SAM" id="MobiDB-lite"/>
    </source>
</evidence>
<dbReference type="CDD" id="cd09731">
    <property type="entry name" value="Cse2_I-E"/>
    <property type="match status" value="1"/>
</dbReference>
<sequence>MTDTLTQRRRTFVNYLHGLHYWASSDNPKRAGEARQALARLRRIFSGSRQQADAYEYVFPHDPPHDEQDTWLLVAGLFALHPQRRRAKDARRRSLGASMGELEAARGPAVTRRFTQLLARDRDALPHNLRQTVRLLSSHDIRVDFDQLLDDLVVLLGDDDQADQAHRVRLRWAGEFHRPPTTNTPQDKRTSADEPSDTDE</sequence>
<feature type="region of interest" description="Disordered" evidence="1">
    <location>
        <begin position="173"/>
        <end position="200"/>
    </location>
</feature>
<evidence type="ECO:0000313" key="2">
    <source>
        <dbReference type="EMBL" id="MFD1146007.1"/>
    </source>
</evidence>